<protein>
    <submittedName>
        <fullName evidence="8 10">MFS transporter</fullName>
    </submittedName>
</protein>
<keyword evidence="5 6" id="KW-0472">Membrane</keyword>
<dbReference type="InterPro" id="IPR005828">
    <property type="entry name" value="MFS_sugar_transport-like"/>
</dbReference>
<evidence type="ECO:0000256" key="1">
    <source>
        <dbReference type="ARBA" id="ARBA00004141"/>
    </source>
</evidence>
<dbReference type="PROSITE" id="PS50850">
    <property type="entry name" value="MFS"/>
    <property type="match status" value="1"/>
</dbReference>
<evidence type="ECO:0000256" key="2">
    <source>
        <dbReference type="ARBA" id="ARBA00010992"/>
    </source>
</evidence>
<dbReference type="InterPro" id="IPR050360">
    <property type="entry name" value="MFS_Sugar_Transporters"/>
</dbReference>
<dbReference type="Pfam" id="PF00083">
    <property type="entry name" value="Sugar_tr"/>
    <property type="match status" value="1"/>
</dbReference>
<reference evidence="8 10" key="1">
    <citation type="journal article" date="2020" name="Stud. Mycol.">
        <title>101 Dothideomycetes genomes: a test case for predicting lifestyles and emergence of pathogens.</title>
        <authorList>
            <person name="Haridas S."/>
            <person name="Albert R."/>
            <person name="Binder M."/>
            <person name="Bloem J."/>
            <person name="Labutti K."/>
            <person name="Salamov A."/>
            <person name="Andreopoulos B."/>
            <person name="Baker S."/>
            <person name="Barry K."/>
            <person name="Bills G."/>
            <person name="Bluhm B."/>
            <person name="Cannon C."/>
            <person name="Castanera R."/>
            <person name="Culley D."/>
            <person name="Daum C."/>
            <person name="Ezra D."/>
            <person name="Gonzalez J."/>
            <person name="Henrissat B."/>
            <person name="Kuo A."/>
            <person name="Liang C."/>
            <person name="Lipzen A."/>
            <person name="Lutzoni F."/>
            <person name="Magnuson J."/>
            <person name="Mondo S."/>
            <person name="Nolan M."/>
            <person name="Ohm R."/>
            <person name="Pangilinan J."/>
            <person name="Park H.-J."/>
            <person name="Ramirez L."/>
            <person name="Alfaro M."/>
            <person name="Sun H."/>
            <person name="Tritt A."/>
            <person name="Yoshinaga Y."/>
            <person name="Zwiers L.-H."/>
            <person name="Turgeon B."/>
            <person name="Goodwin S."/>
            <person name="Spatafora J."/>
            <person name="Crous P."/>
            <person name="Grigoriev I."/>
        </authorList>
    </citation>
    <scope>NUCLEOTIDE SEQUENCE</scope>
    <source>
        <strain evidence="8 10">CBS 304.34</strain>
    </source>
</reference>
<feature type="transmembrane region" description="Helical" evidence="6">
    <location>
        <begin position="26"/>
        <end position="50"/>
    </location>
</feature>
<dbReference type="RefSeq" id="XP_033569339.1">
    <property type="nucleotide sequence ID" value="XM_033718400.1"/>
</dbReference>
<feature type="transmembrane region" description="Helical" evidence="6">
    <location>
        <begin position="283"/>
        <end position="304"/>
    </location>
</feature>
<feature type="transmembrane region" description="Helical" evidence="6">
    <location>
        <begin position="379"/>
        <end position="398"/>
    </location>
</feature>
<keyword evidence="9" id="KW-1185">Reference proteome</keyword>
<dbReference type="GO" id="GO:0005351">
    <property type="term" value="F:carbohydrate:proton symporter activity"/>
    <property type="evidence" value="ECO:0007669"/>
    <property type="project" value="TreeGrafter"/>
</dbReference>
<evidence type="ECO:0000256" key="5">
    <source>
        <dbReference type="ARBA" id="ARBA00023136"/>
    </source>
</evidence>
<evidence type="ECO:0000313" key="10">
    <source>
        <dbReference type="RefSeq" id="XP_033569339.1"/>
    </source>
</evidence>
<name>A0A6A6Y2C6_9PEZI</name>
<sequence length="530" mass="58318">MSEIVRTQTTQTTSSQIFLRQQHVNAYSVGVILFIALSSVAYGYAGSVIATTLTQPSFNKKMGLDTAPNAAALIGAMNALYYTGGIFGSFLAGWTSNKYGRKFSVGLGNALVLLSGALMTASINPAMFIVFRFCSGLGSFVILASAPLWIAELAPPKLRGIAVDVHAVGMMVGYTTACYVGLGFYFVSGGNQWRGPLGIQMAMPAIILCGLYWMPESPRYLLAKDRTEEAWAVVSRMHSSKSHTNDEFAKREFYQMRKQIELDTTLATSYWGIFKKPSLRKRAFMTIFLEFVLMSSGVLVILNYGSIIWRSLGFNTVQILNFQGGFQLTGFVFNIVAMAFVDRVKRPVLITTGMIGCAVIMAGEAALQKFYLGTTDRNGLIACAFMIILFQTWFSLFLDGPTYFYVAEIWPSHVRSQGFAIAMATLSLTNLMWLQSAPHAFESAGWKFYLCFIIIPALGGTVIFFLFPDTLRVPLEEIAAMFGDEDEVVVYQQQLDMAKIPLDILEQDLTGRAGSMSSKNAAAQEIEDVA</sequence>
<dbReference type="SUPFAM" id="SSF103473">
    <property type="entry name" value="MFS general substrate transporter"/>
    <property type="match status" value="1"/>
</dbReference>
<dbReference type="OrthoDB" id="6612291at2759"/>
<comment type="similarity">
    <text evidence="2">Belongs to the major facilitator superfamily. Sugar transporter (TC 2.A.1.1) family.</text>
</comment>
<feature type="transmembrane region" description="Helical" evidence="6">
    <location>
        <begin position="446"/>
        <end position="467"/>
    </location>
</feature>
<evidence type="ECO:0000313" key="8">
    <source>
        <dbReference type="EMBL" id="KAF2802375.1"/>
    </source>
</evidence>
<dbReference type="AlphaFoldDB" id="A0A6A6Y2C6"/>
<comment type="subcellular location">
    <subcellularLocation>
        <location evidence="1">Membrane</location>
        <topology evidence="1">Multi-pass membrane protein</topology>
    </subcellularLocation>
</comment>
<feature type="domain" description="Major facilitator superfamily (MFS) profile" evidence="7">
    <location>
        <begin position="31"/>
        <end position="471"/>
    </location>
</feature>
<feature type="transmembrane region" description="Helical" evidence="6">
    <location>
        <begin position="348"/>
        <end position="367"/>
    </location>
</feature>
<dbReference type="Gene3D" id="1.20.1250.20">
    <property type="entry name" value="MFS general substrate transporter like domains"/>
    <property type="match status" value="1"/>
</dbReference>
<organism evidence="8">
    <name type="scientific">Mytilinidion resinicola</name>
    <dbReference type="NCBI Taxonomy" id="574789"/>
    <lineage>
        <taxon>Eukaryota</taxon>
        <taxon>Fungi</taxon>
        <taxon>Dikarya</taxon>
        <taxon>Ascomycota</taxon>
        <taxon>Pezizomycotina</taxon>
        <taxon>Dothideomycetes</taxon>
        <taxon>Pleosporomycetidae</taxon>
        <taxon>Mytilinidiales</taxon>
        <taxon>Mytilinidiaceae</taxon>
        <taxon>Mytilinidion</taxon>
    </lineage>
</organism>
<dbReference type="InterPro" id="IPR036259">
    <property type="entry name" value="MFS_trans_sf"/>
</dbReference>
<dbReference type="PANTHER" id="PTHR48022:SF11">
    <property type="entry name" value="MONOSACCHARIDE TRANSPORTER (HXT8), PUTATIVE (AFU_ORTHOLOGUE AFUA_2G08120)-RELATED"/>
    <property type="match status" value="1"/>
</dbReference>
<evidence type="ECO:0000259" key="7">
    <source>
        <dbReference type="PROSITE" id="PS50850"/>
    </source>
</evidence>
<keyword evidence="3 6" id="KW-0812">Transmembrane</keyword>
<evidence type="ECO:0000256" key="4">
    <source>
        <dbReference type="ARBA" id="ARBA00022989"/>
    </source>
</evidence>
<feature type="transmembrane region" description="Helical" evidence="6">
    <location>
        <begin position="418"/>
        <end position="434"/>
    </location>
</feature>
<dbReference type="Proteomes" id="UP000504636">
    <property type="component" value="Unplaced"/>
</dbReference>
<dbReference type="EMBL" id="MU003723">
    <property type="protein sequence ID" value="KAF2802375.1"/>
    <property type="molecule type" value="Genomic_DNA"/>
</dbReference>
<feature type="transmembrane region" description="Helical" evidence="6">
    <location>
        <begin position="70"/>
        <end position="91"/>
    </location>
</feature>
<evidence type="ECO:0000256" key="6">
    <source>
        <dbReference type="SAM" id="Phobius"/>
    </source>
</evidence>
<feature type="transmembrane region" description="Helical" evidence="6">
    <location>
        <begin position="129"/>
        <end position="151"/>
    </location>
</feature>
<evidence type="ECO:0000256" key="3">
    <source>
        <dbReference type="ARBA" id="ARBA00022692"/>
    </source>
</evidence>
<dbReference type="GO" id="GO:0016020">
    <property type="term" value="C:membrane"/>
    <property type="evidence" value="ECO:0007669"/>
    <property type="project" value="UniProtKB-SubCell"/>
</dbReference>
<dbReference type="GeneID" id="54459293"/>
<feature type="transmembrane region" description="Helical" evidence="6">
    <location>
        <begin position="324"/>
        <end position="341"/>
    </location>
</feature>
<reference evidence="10" key="3">
    <citation type="submission" date="2025-04" db="UniProtKB">
        <authorList>
            <consortium name="RefSeq"/>
        </authorList>
    </citation>
    <scope>IDENTIFICATION</scope>
    <source>
        <strain evidence="10">CBS 304.34</strain>
    </source>
</reference>
<feature type="transmembrane region" description="Helical" evidence="6">
    <location>
        <begin position="163"/>
        <end position="187"/>
    </location>
</feature>
<gene>
    <name evidence="8 10" type="ORF">BDZ99DRAFT_454714</name>
</gene>
<keyword evidence="4 6" id="KW-1133">Transmembrane helix</keyword>
<dbReference type="PANTHER" id="PTHR48022">
    <property type="entry name" value="PLASTIDIC GLUCOSE TRANSPORTER 4"/>
    <property type="match status" value="1"/>
</dbReference>
<reference evidence="10" key="2">
    <citation type="submission" date="2020-04" db="EMBL/GenBank/DDBJ databases">
        <authorList>
            <consortium name="NCBI Genome Project"/>
        </authorList>
    </citation>
    <scope>NUCLEOTIDE SEQUENCE</scope>
    <source>
        <strain evidence="10">CBS 304.34</strain>
    </source>
</reference>
<proteinExistence type="inferred from homology"/>
<accession>A0A6A6Y2C6</accession>
<evidence type="ECO:0000313" key="9">
    <source>
        <dbReference type="Proteomes" id="UP000504636"/>
    </source>
</evidence>
<dbReference type="InterPro" id="IPR020846">
    <property type="entry name" value="MFS_dom"/>
</dbReference>